<name>A0A4Y2V9G5_ARAVE</name>
<comment type="caution">
    <text evidence="2">The sequence shown here is derived from an EMBL/GenBank/DDBJ whole genome shotgun (WGS) entry which is preliminary data.</text>
</comment>
<gene>
    <name evidence="2" type="ORF">AVEN_186453_1</name>
</gene>
<dbReference type="GO" id="GO:0015074">
    <property type="term" value="P:DNA integration"/>
    <property type="evidence" value="ECO:0007669"/>
    <property type="project" value="InterPro"/>
</dbReference>
<dbReference type="GO" id="GO:0003676">
    <property type="term" value="F:nucleic acid binding"/>
    <property type="evidence" value="ECO:0007669"/>
    <property type="project" value="InterPro"/>
</dbReference>
<dbReference type="Proteomes" id="UP000499080">
    <property type="component" value="Unassembled WGS sequence"/>
</dbReference>
<dbReference type="PANTHER" id="PTHR42648:SF24">
    <property type="entry name" value="INTEGRASE CATALYTIC DOMAIN-CONTAINING PROTEIN"/>
    <property type="match status" value="1"/>
</dbReference>
<reference evidence="2 3" key="1">
    <citation type="journal article" date="2019" name="Sci. Rep.">
        <title>Orb-weaving spider Araneus ventricosus genome elucidates the spidroin gene catalogue.</title>
        <authorList>
            <person name="Kono N."/>
            <person name="Nakamura H."/>
            <person name="Ohtoshi R."/>
            <person name="Moran D.A.P."/>
            <person name="Shinohara A."/>
            <person name="Yoshida Y."/>
            <person name="Fujiwara M."/>
            <person name="Mori M."/>
            <person name="Tomita M."/>
            <person name="Arakawa K."/>
        </authorList>
    </citation>
    <scope>NUCLEOTIDE SEQUENCE [LARGE SCALE GENOMIC DNA]</scope>
</reference>
<dbReference type="PANTHER" id="PTHR42648">
    <property type="entry name" value="TRANSPOSASE, PUTATIVE-RELATED"/>
    <property type="match status" value="1"/>
</dbReference>
<dbReference type="SUPFAM" id="SSF53098">
    <property type="entry name" value="Ribonuclease H-like"/>
    <property type="match status" value="1"/>
</dbReference>
<feature type="domain" description="Integrase catalytic" evidence="1">
    <location>
        <begin position="86"/>
        <end position="205"/>
    </location>
</feature>
<dbReference type="InterPro" id="IPR012337">
    <property type="entry name" value="RNaseH-like_sf"/>
</dbReference>
<dbReference type="PROSITE" id="PS50994">
    <property type="entry name" value="INTEGRASE"/>
    <property type="match status" value="1"/>
</dbReference>
<dbReference type="InterPro" id="IPR036397">
    <property type="entry name" value="RNaseH_sf"/>
</dbReference>
<evidence type="ECO:0000259" key="1">
    <source>
        <dbReference type="PROSITE" id="PS50994"/>
    </source>
</evidence>
<proteinExistence type="predicted"/>
<keyword evidence="3" id="KW-1185">Reference proteome</keyword>
<evidence type="ECO:0000313" key="2">
    <source>
        <dbReference type="EMBL" id="GBO21221.1"/>
    </source>
</evidence>
<dbReference type="EMBL" id="BGPR01044447">
    <property type="protein sequence ID" value="GBO21221.1"/>
    <property type="molecule type" value="Genomic_DNA"/>
</dbReference>
<organism evidence="2 3">
    <name type="scientific">Araneus ventricosus</name>
    <name type="common">Orbweaver spider</name>
    <name type="synonym">Epeira ventricosa</name>
    <dbReference type="NCBI Taxonomy" id="182803"/>
    <lineage>
        <taxon>Eukaryota</taxon>
        <taxon>Metazoa</taxon>
        <taxon>Ecdysozoa</taxon>
        <taxon>Arthropoda</taxon>
        <taxon>Chelicerata</taxon>
        <taxon>Arachnida</taxon>
        <taxon>Araneae</taxon>
        <taxon>Araneomorphae</taxon>
        <taxon>Entelegynae</taxon>
        <taxon>Araneoidea</taxon>
        <taxon>Araneidae</taxon>
        <taxon>Araneus</taxon>
    </lineage>
</organism>
<protein>
    <recommendedName>
        <fullName evidence="1">Integrase catalytic domain-containing protein</fullName>
    </recommendedName>
</protein>
<sequence length="205" mass="23452">MGRKSENNLFMVEMVSKNPRKHATVLISNTRDTLQVFHERKGHQNKKQCIKFLKSHGISLSNEKSEFCVVCAYGKANIKSFHSRAVRSTKLGEQINADVFGPMEEDSVGTSRFMFVLEDDYTKFHRVFFLKARSEVPNCIETFLNEAKTAAHTVKQMLCDPGTEFINHSVKRILNDRGIDLRVEMVETPEKRGAAQRENRTIVEA</sequence>
<dbReference type="AlphaFoldDB" id="A0A4Y2V9G5"/>
<dbReference type="InterPro" id="IPR039537">
    <property type="entry name" value="Retrotran_Ty1/copia-like"/>
</dbReference>
<accession>A0A4Y2V9G5</accession>
<dbReference type="OrthoDB" id="413361at2759"/>
<dbReference type="Gene3D" id="3.30.420.10">
    <property type="entry name" value="Ribonuclease H-like superfamily/Ribonuclease H"/>
    <property type="match status" value="1"/>
</dbReference>
<dbReference type="InterPro" id="IPR001584">
    <property type="entry name" value="Integrase_cat-core"/>
</dbReference>
<evidence type="ECO:0000313" key="3">
    <source>
        <dbReference type="Proteomes" id="UP000499080"/>
    </source>
</evidence>